<dbReference type="STRING" id="69960.SAMN05421720_1027"/>
<protein>
    <recommendedName>
        <fullName evidence="4">DUF4258 domain-containing protein</fullName>
    </recommendedName>
</protein>
<dbReference type="AlphaFoldDB" id="A0A1G6YIP9"/>
<sequence>MSGDETTVSGRGGPSARPWTRAQATARIRALAGGTGLDLPFTRHALERMDLRDISTFDVLAVLRNGFVHADPVAGNRPGSFVYAMEARIQDHGGRTIRVVVAVDPERTRVKIVTVMFVDESG</sequence>
<dbReference type="Pfam" id="PF14076">
    <property type="entry name" value="DUF4258"/>
    <property type="match status" value="1"/>
</dbReference>
<dbReference type="Proteomes" id="UP000199412">
    <property type="component" value="Unassembled WGS sequence"/>
</dbReference>
<gene>
    <name evidence="2" type="ORF">SAMN05421720_1027</name>
</gene>
<organism evidence="2 3">
    <name type="scientific">Rhodospira trueperi</name>
    <dbReference type="NCBI Taxonomy" id="69960"/>
    <lineage>
        <taxon>Bacteria</taxon>
        <taxon>Pseudomonadati</taxon>
        <taxon>Pseudomonadota</taxon>
        <taxon>Alphaproteobacteria</taxon>
        <taxon>Rhodospirillales</taxon>
        <taxon>Rhodospirillaceae</taxon>
        <taxon>Rhodospira</taxon>
    </lineage>
</organism>
<dbReference type="OrthoDB" id="8081443at2"/>
<keyword evidence="3" id="KW-1185">Reference proteome</keyword>
<evidence type="ECO:0008006" key="4">
    <source>
        <dbReference type="Google" id="ProtNLM"/>
    </source>
</evidence>
<name>A0A1G6YIP9_9PROT</name>
<evidence type="ECO:0000313" key="3">
    <source>
        <dbReference type="Proteomes" id="UP000199412"/>
    </source>
</evidence>
<evidence type="ECO:0000313" key="2">
    <source>
        <dbReference type="EMBL" id="SDD89597.1"/>
    </source>
</evidence>
<accession>A0A1G6YIP9</accession>
<dbReference type="EMBL" id="FNAP01000002">
    <property type="protein sequence ID" value="SDD89597.1"/>
    <property type="molecule type" value="Genomic_DNA"/>
</dbReference>
<feature type="region of interest" description="Disordered" evidence="1">
    <location>
        <begin position="1"/>
        <end position="21"/>
    </location>
</feature>
<dbReference type="InterPro" id="IPR025354">
    <property type="entry name" value="DUF4258"/>
</dbReference>
<dbReference type="RefSeq" id="WP_143027076.1">
    <property type="nucleotide sequence ID" value="NZ_FNAP01000002.1"/>
</dbReference>
<reference evidence="2 3" key="1">
    <citation type="submission" date="2016-10" db="EMBL/GenBank/DDBJ databases">
        <authorList>
            <person name="de Groot N.N."/>
        </authorList>
    </citation>
    <scope>NUCLEOTIDE SEQUENCE [LARGE SCALE GENOMIC DNA]</scope>
    <source>
        <strain evidence="2 3">ATCC 700224</strain>
    </source>
</reference>
<evidence type="ECO:0000256" key="1">
    <source>
        <dbReference type="SAM" id="MobiDB-lite"/>
    </source>
</evidence>
<proteinExistence type="predicted"/>